<dbReference type="SUPFAM" id="SSF46894">
    <property type="entry name" value="C-terminal effector domain of the bipartite response regulators"/>
    <property type="match status" value="1"/>
</dbReference>
<comment type="caution">
    <text evidence="1">The sequence shown here is derived from an EMBL/GenBank/DDBJ whole genome shotgun (WGS) entry which is preliminary data.</text>
</comment>
<proteinExistence type="predicted"/>
<dbReference type="PANTHER" id="PTHR35807">
    <property type="entry name" value="TRANSCRIPTIONAL REGULATOR REDD-RELATED"/>
    <property type="match status" value="1"/>
</dbReference>
<dbReference type="Proteomes" id="UP000585638">
    <property type="component" value="Unassembled WGS sequence"/>
</dbReference>
<evidence type="ECO:0000313" key="2">
    <source>
        <dbReference type="Proteomes" id="UP000585638"/>
    </source>
</evidence>
<accession>A0A7W9KBQ9</accession>
<keyword evidence="1" id="KW-0238">DNA-binding</keyword>
<dbReference type="Gene3D" id="1.10.10.10">
    <property type="entry name" value="Winged helix-like DNA-binding domain superfamily/Winged helix DNA-binding domain"/>
    <property type="match status" value="1"/>
</dbReference>
<protein>
    <submittedName>
        <fullName evidence="1">DNA-binding SARP family transcriptional activator</fullName>
    </submittedName>
</protein>
<evidence type="ECO:0000313" key="1">
    <source>
        <dbReference type="EMBL" id="MBB5889248.1"/>
    </source>
</evidence>
<dbReference type="EMBL" id="JACHIR010000001">
    <property type="protein sequence ID" value="MBB5889248.1"/>
    <property type="molecule type" value="Genomic_DNA"/>
</dbReference>
<dbReference type="InterPro" id="IPR036388">
    <property type="entry name" value="WH-like_DNA-bd_sf"/>
</dbReference>
<gene>
    <name evidence="1" type="ORF">BJ998_000444</name>
</gene>
<dbReference type="PANTHER" id="PTHR35807:SF1">
    <property type="entry name" value="TRANSCRIPTIONAL REGULATOR REDD"/>
    <property type="match status" value="1"/>
</dbReference>
<dbReference type="AlphaFoldDB" id="A0A7W9KBQ9"/>
<dbReference type="InterPro" id="IPR051677">
    <property type="entry name" value="AfsR-DnrI-RedD_regulator"/>
</dbReference>
<dbReference type="InterPro" id="IPR016032">
    <property type="entry name" value="Sig_transdc_resp-reg_C-effctor"/>
</dbReference>
<name>A0A7W9KBQ9_9PSEU</name>
<sequence length="124" mass="12894">MSTVLTLLSRVCCRGQEVTGPRLRGLLALLAGSLRAGCGVPALVDGLWPDARPENPTKAVQVLVSRLRAQLGADLIANTATGYRLTLTEEQVDASLVLLHARNARSIDAAGAQGGRTGPGLLGR</sequence>
<keyword evidence="2" id="KW-1185">Reference proteome</keyword>
<dbReference type="GO" id="GO:0006355">
    <property type="term" value="P:regulation of DNA-templated transcription"/>
    <property type="evidence" value="ECO:0007669"/>
    <property type="project" value="InterPro"/>
</dbReference>
<reference evidence="1 2" key="1">
    <citation type="submission" date="2020-08" db="EMBL/GenBank/DDBJ databases">
        <title>Sequencing the genomes of 1000 actinobacteria strains.</title>
        <authorList>
            <person name="Klenk H.-P."/>
        </authorList>
    </citation>
    <scope>NUCLEOTIDE SEQUENCE [LARGE SCALE GENOMIC DNA]</scope>
    <source>
        <strain evidence="1 2">DSM 43851</strain>
    </source>
</reference>
<dbReference type="GO" id="GO:0003677">
    <property type="term" value="F:DNA binding"/>
    <property type="evidence" value="ECO:0007669"/>
    <property type="project" value="UniProtKB-KW"/>
</dbReference>
<organism evidence="1 2">
    <name type="scientific">Kutzneria kofuensis</name>
    <dbReference type="NCBI Taxonomy" id="103725"/>
    <lineage>
        <taxon>Bacteria</taxon>
        <taxon>Bacillati</taxon>
        <taxon>Actinomycetota</taxon>
        <taxon>Actinomycetes</taxon>
        <taxon>Pseudonocardiales</taxon>
        <taxon>Pseudonocardiaceae</taxon>
        <taxon>Kutzneria</taxon>
    </lineage>
</organism>
<dbReference type="RefSeq" id="WP_184858008.1">
    <property type="nucleotide sequence ID" value="NZ_BAAAWY010000037.1"/>
</dbReference>